<evidence type="ECO:0000313" key="4">
    <source>
        <dbReference type="WBParaSite" id="PSU_v2.g7749.t1"/>
    </source>
</evidence>
<feature type="compositionally biased region" description="Low complexity" evidence="1">
    <location>
        <begin position="42"/>
        <end position="57"/>
    </location>
</feature>
<evidence type="ECO:0000259" key="2">
    <source>
        <dbReference type="Pfam" id="PF07744"/>
    </source>
</evidence>
<feature type="compositionally biased region" description="Pro residues" evidence="1">
    <location>
        <begin position="577"/>
        <end position="588"/>
    </location>
</feature>
<feature type="domain" description="Spen paralogue and orthologue SPOC C-terminal" evidence="2">
    <location>
        <begin position="206"/>
        <end position="350"/>
    </location>
</feature>
<proteinExistence type="predicted"/>
<organism evidence="3 4">
    <name type="scientific">Panagrolaimus superbus</name>
    <dbReference type="NCBI Taxonomy" id="310955"/>
    <lineage>
        <taxon>Eukaryota</taxon>
        <taxon>Metazoa</taxon>
        <taxon>Ecdysozoa</taxon>
        <taxon>Nematoda</taxon>
        <taxon>Chromadorea</taxon>
        <taxon>Rhabditida</taxon>
        <taxon>Tylenchina</taxon>
        <taxon>Panagrolaimomorpha</taxon>
        <taxon>Panagrolaimoidea</taxon>
        <taxon>Panagrolaimidae</taxon>
        <taxon>Panagrolaimus</taxon>
    </lineage>
</organism>
<sequence length="796" mass="90580">MPPRHDSPPPHGLIRTPPPGVSPDRLAIRTISPQPSQSSFKRSPSPRSNNFRRSASPQHSTHSPPFHLRDDSGGFHDPRRGPPMPFGQFSRPVRPLPPQFGPRGVPRPGLRSFYERDISWTPGMPRPPMHLRGIRQGFDPVLEESWRREEQWRPMERPRPNEFYPAPIEEHYMQERSPSPILHPSPPHQYQRSPSPPPNPWIGRDRTIWNGKVEGENFSFRSSLQLISNPIGFKLAGKLPDILPIKARVRPDPMWDFMKTVKTYPKFQIIIGVFDKEESTGEIEKYYRCFFDLKKTVRCGVFDMPKELRIKEAYLFHLAPSESLPPVLLPVDGPGLPAFQEQKGILAMVIIKYIDEPFIIEIDQSKAQEEEEQEEPAPQTLQEVLDTIERIDHPGELIQIVTAFIQRGNLTIEDKQKLQERCRAKIEKQRKAPLPVQPPPHPRSSVQTPIQNEPEERHPHNGIMRNIEDEPKNFELSPIDNPSQPSSTAKAPMEIDEEPQLQIDESREEEETSFPKTMPENPDNSNHSAQESGEMRSDGEDMDISDDEGLRRARNSVLLPPPPPPPEMPNMFLDAIAPPPPPPPPFPPDQGFFSMNNDPTTDFSHVYPNSDDVDMEEGELNPLTPPQHFQQFPPGGRGRKNNKTNKRGRGRGAGNFNNSGPPIPMQNVLPQTPPNPQNFQPRNYTPRIRPDASWRMPLPPQEQMYMSVRGSTPLPPQEEMYMSVRGPSSRARPPRGPRMMRGPPPHSMGPPPMQLGPPGYPPPYGGPQNFPPRQGYRPRGGPPPFIRPPYPRNYMF</sequence>
<protein>
    <submittedName>
        <fullName evidence="4">Spen paralogue and orthologue SPOC C-terminal domain-containing protein</fullName>
    </submittedName>
</protein>
<feature type="compositionally biased region" description="Pro residues" evidence="1">
    <location>
        <begin position="780"/>
        <end position="796"/>
    </location>
</feature>
<feature type="compositionally biased region" description="Pro residues" evidence="1">
    <location>
        <begin position="742"/>
        <end position="765"/>
    </location>
</feature>
<dbReference type="Pfam" id="PF07744">
    <property type="entry name" value="SPOC"/>
    <property type="match status" value="1"/>
</dbReference>
<keyword evidence="3" id="KW-1185">Reference proteome</keyword>
<reference evidence="4" key="1">
    <citation type="submission" date="2022-11" db="UniProtKB">
        <authorList>
            <consortium name="WormBaseParasite"/>
        </authorList>
    </citation>
    <scope>IDENTIFICATION</scope>
</reference>
<feature type="region of interest" description="Disordered" evidence="1">
    <location>
        <begin position="723"/>
        <end position="796"/>
    </location>
</feature>
<feature type="compositionally biased region" description="Low complexity" evidence="1">
    <location>
        <begin position="723"/>
        <end position="741"/>
    </location>
</feature>
<feature type="region of interest" description="Disordered" evidence="1">
    <location>
        <begin position="1"/>
        <end position="109"/>
    </location>
</feature>
<dbReference type="Proteomes" id="UP000887577">
    <property type="component" value="Unplaced"/>
</dbReference>
<dbReference type="InterPro" id="IPR012921">
    <property type="entry name" value="SPOC_C"/>
</dbReference>
<feature type="compositionally biased region" description="Basic and acidic residues" evidence="1">
    <location>
        <begin position="67"/>
        <end position="80"/>
    </location>
</feature>
<feature type="compositionally biased region" description="Basic residues" evidence="1">
    <location>
        <begin position="637"/>
        <end position="650"/>
    </location>
</feature>
<feature type="compositionally biased region" description="Polar residues" evidence="1">
    <location>
        <begin position="31"/>
        <end position="41"/>
    </location>
</feature>
<feature type="compositionally biased region" description="Polar residues" evidence="1">
    <location>
        <begin position="593"/>
        <end position="603"/>
    </location>
</feature>
<dbReference type="WBParaSite" id="PSU_v2.g7749.t1">
    <property type="protein sequence ID" value="PSU_v2.g7749.t1"/>
    <property type="gene ID" value="PSU_v2.g7749"/>
</dbReference>
<feature type="region of interest" description="Disordered" evidence="1">
    <location>
        <begin position="177"/>
        <end position="205"/>
    </location>
</feature>
<feature type="compositionally biased region" description="Pro residues" evidence="1">
    <location>
        <begin position="559"/>
        <end position="568"/>
    </location>
</feature>
<feature type="compositionally biased region" description="Polar residues" evidence="1">
    <location>
        <begin position="480"/>
        <end position="489"/>
    </location>
</feature>
<feature type="compositionally biased region" description="Polar residues" evidence="1">
    <location>
        <begin position="522"/>
        <end position="531"/>
    </location>
</feature>
<evidence type="ECO:0000313" key="3">
    <source>
        <dbReference type="Proteomes" id="UP000887577"/>
    </source>
</evidence>
<dbReference type="AlphaFoldDB" id="A0A914Z5Y3"/>
<feature type="region of interest" description="Disordered" evidence="1">
    <location>
        <begin position="428"/>
        <end position="694"/>
    </location>
</feature>
<accession>A0A914Z5Y3</accession>
<feature type="compositionally biased region" description="Low complexity" evidence="1">
    <location>
        <begin position="766"/>
        <end position="779"/>
    </location>
</feature>
<evidence type="ECO:0000256" key="1">
    <source>
        <dbReference type="SAM" id="MobiDB-lite"/>
    </source>
</evidence>
<name>A0A914Z5Y3_9BILA</name>